<organism evidence="6 7">
    <name type="scientific">Tessaracoccus lapidicaptus</name>
    <dbReference type="NCBI Taxonomy" id="1427523"/>
    <lineage>
        <taxon>Bacteria</taxon>
        <taxon>Bacillati</taxon>
        <taxon>Actinomycetota</taxon>
        <taxon>Actinomycetes</taxon>
        <taxon>Propionibacteriales</taxon>
        <taxon>Propionibacteriaceae</taxon>
        <taxon>Tessaracoccus</taxon>
    </lineage>
</organism>
<accession>A0A1C0AGL8</accession>
<proteinExistence type="predicted"/>
<protein>
    <submittedName>
        <fullName evidence="6">LacI family transcriptional regulator</fullName>
    </submittedName>
</protein>
<dbReference type="SUPFAM" id="SSF47413">
    <property type="entry name" value="lambda repressor-like DNA-binding domains"/>
    <property type="match status" value="1"/>
</dbReference>
<keyword evidence="7" id="KW-1185">Reference proteome</keyword>
<dbReference type="Pfam" id="PF00356">
    <property type="entry name" value="LacI"/>
    <property type="match status" value="1"/>
</dbReference>
<evidence type="ECO:0000313" key="6">
    <source>
        <dbReference type="EMBL" id="OCL30875.1"/>
    </source>
</evidence>
<dbReference type="InterPro" id="IPR000843">
    <property type="entry name" value="HTH_LacI"/>
</dbReference>
<evidence type="ECO:0000256" key="1">
    <source>
        <dbReference type="ARBA" id="ARBA00022491"/>
    </source>
</evidence>
<feature type="domain" description="HTH lacI-type" evidence="5">
    <location>
        <begin position="4"/>
        <end position="60"/>
    </location>
</feature>
<dbReference type="PANTHER" id="PTHR30146">
    <property type="entry name" value="LACI-RELATED TRANSCRIPTIONAL REPRESSOR"/>
    <property type="match status" value="1"/>
</dbReference>
<dbReference type="InterPro" id="IPR046335">
    <property type="entry name" value="LacI/GalR-like_sensor"/>
</dbReference>
<dbReference type="GO" id="GO:0003700">
    <property type="term" value="F:DNA-binding transcription factor activity"/>
    <property type="evidence" value="ECO:0007669"/>
    <property type="project" value="TreeGrafter"/>
</dbReference>
<dbReference type="Pfam" id="PF13377">
    <property type="entry name" value="Peripla_BP_3"/>
    <property type="match status" value="1"/>
</dbReference>
<evidence type="ECO:0000256" key="3">
    <source>
        <dbReference type="ARBA" id="ARBA00023125"/>
    </source>
</evidence>
<dbReference type="Gene3D" id="3.40.50.2300">
    <property type="match status" value="2"/>
</dbReference>
<dbReference type="PROSITE" id="PS50932">
    <property type="entry name" value="HTH_LACI_2"/>
    <property type="match status" value="1"/>
</dbReference>
<dbReference type="InterPro" id="IPR028082">
    <property type="entry name" value="Peripla_BP_I"/>
</dbReference>
<dbReference type="GO" id="GO:0000976">
    <property type="term" value="F:transcription cis-regulatory region binding"/>
    <property type="evidence" value="ECO:0007669"/>
    <property type="project" value="TreeGrafter"/>
</dbReference>
<dbReference type="EMBL" id="MBQD01000027">
    <property type="protein sequence ID" value="OCL30875.1"/>
    <property type="molecule type" value="Genomic_DNA"/>
</dbReference>
<dbReference type="InterPro" id="IPR010982">
    <property type="entry name" value="Lambda_DNA-bd_dom_sf"/>
</dbReference>
<keyword evidence="2" id="KW-0805">Transcription regulation</keyword>
<dbReference type="Gene3D" id="1.10.260.40">
    <property type="entry name" value="lambda repressor-like DNA-binding domains"/>
    <property type="match status" value="1"/>
</dbReference>
<evidence type="ECO:0000256" key="2">
    <source>
        <dbReference type="ARBA" id="ARBA00023015"/>
    </source>
</evidence>
<keyword evidence="3" id="KW-0238">DNA-binding</keyword>
<gene>
    <name evidence="6" type="ORF">BCR15_10385</name>
</gene>
<dbReference type="AlphaFoldDB" id="A0A1C0AGL8"/>
<evidence type="ECO:0000256" key="4">
    <source>
        <dbReference type="ARBA" id="ARBA00023163"/>
    </source>
</evidence>
<evidence type="ECO:0000259" key="5">
    <source>
        <dbReference type="PROSITE" id="PS50932"/>
    </source>
</evidence>
<sequence length="351" mass="37415">MSMVTLKDIAAHVGVSISAVSLVLNDRGEGRVRPDVAVRIRTVADELGYAPNLLARGLKTNQSHIIGLLSDQVASVPFAGQMLGGAQVSAAEEDFLLIVVDTAGNRDLDGTAVKTLLQRNIEALIVATDFHREVDLPMTPRAMPVVVLDGLPRDRSAVADWVIPDETGGAYAATIHLILAGHRRIAFCNVEDERFVARTLRRAGYEAALSAAGLTPDPALIVDASDPSTAAGRVQARRLLSTHDRPTAVFCFSDQIAFGFYQVAQELGLRIPDDLSIIGFDDQPFIADSLLPGLTTVRLPHRDMGTWAARQAIARLRGDAPSGPVSTQMPCPLVERASVAPPSPEGGAPRT</sequence>
<dbReference type="CDD" id="cd01392">
    <property type="entry name" value="HTH_LacI"/>
    <property type="match status" value="1"/>
</dbReference>
<dbReference type="Proteomes" id="UP000093501">
    <property type="component" value="Unassembled WGS sequence"/>
</dbReference>
<dbReference type="SUPFAM" id="SSF53822">
    <property type="entry name" value="Periplasmic binding protein-like I"/>
    <property type="match status" value="1"/>
</dbReference>
<dbReference type="SMART" id="SM00354">
    <property type="entry name" value="HTH_LACI"/>
    <property type="match status" value="1"/>
</dbReference>
<evidence type="ECO:0000313" key="7">
    <source>
        <dbReference type="Proteomes" id="UP000093501"/>
    </source>
</evidence>
<keyword evidence="4" id="KW-0804">Transcription</keyword>
<dbReference type="PANTHER" id="PTHR30146:SF148">
    <property type="entry name" value="HTH-TYPE TRANSCRIPTIONAL REPRESSOR PURR-RELATED"/>
    <property type="match status" value="1"/>
</dbReference>
<reference evidence="7" key="1">
    <citation type="submission" date="2016-07" db="EMBL/GenBank/DDBJ databases">
        <authorList>
            <person name="Florea S."/>
            <person name="Webb J.S."/>
            <person name="Jaromczyk J."/>
            <person name="Schardl C.L."/>
        </authorList>
    </citation>
    <scope>NUCLEOTIDE SEQUENCE [LARGE SCALE GENOMIC DNA]</scope>
    <source>
        <strain evidence="7">IPBSL-7</strain>
    </source>
</reference>
<name>A0A1C0AGL8_9ACTN</name>
<keyword evidence="1" id="KW-0678">Repressor</keyword>
<dbReference type="CDD" id="cd06288">
    <property type="entry name" value="PBP1_sucrose_transcription_regulator"/>
    <property type="match status" value="1"/>
</dbReference>
<comment type="caution">
    <text evidence="6">The sequence shown here is derived from an EMBL/GenBank/DDBJ whole genome shotgun (WGS) entry which is preliminary data.</text>
</comment>